<keyword evidence="8" id="KW-1185">Reference proteome</keyword>
<gene>
    <name evidence="7" type="ORF">EUU22_16970</name>
</gene>
<organism evidence="7 8">
    <name type="scientific">Ciceribacter ferrooxidans</name>
    <dbReference type="NCBI Taxonomy" id="2509717"/>
    <lineage>
        <taxon>Bacteria</taxon>
        <taxon>Pseudomonadati</taxon>
        <taxon>Pseudomonadota</taxon>
        <taxon>Alphaproteobacteria</taxon>
        <taxon>Hyphomicrobiales</taxon>
        <taxon>Rhizobiaceae</taxon>
        <taxon>Ciceribacter</taxon>
    </lineage>
</organism>
<evidence type="ECO:0008006" key="9">
    <source>
        <dbReference type="Google" id="ProtNLM"/>
    </source>
</evidence>
<feature type="transmembrane region" description="Helical" evidence="6">
    <location>
        <begin position="65"/>
        <end position="85"/>
    </location>
</feature>
<comment type="caution">
    <text evidence="7">The sequence shown here is derived from an EMBL/GenBank/DDBJ whole genome shotgun (WGS) entry which is preliminary data.</text>
</comment>
<feature type="transmembrane region" description="Helical" evidence="6">
    <location>
        <begin position="165"/>
        <end position="186"/>
    </location>
</feature>
<keyword evidence="2" id="KW-1003">Cell membrane</keyword>
<evidence type="ECO:0000256" key="2">
    <source>
        <dbReference type="ARBA" id="ARBA00022475"/>
    </source>
</evidence>
<evidence type="ECO:0000256" key="3">
    <source>
        <dbReference type="ARBA" id="ARBA00022692"/>
    </source>
</evidence>
<keyword evidence="3 6" id="KW-0812">Transmembrane</keyword>
<evidence type="ECO:0000256" key="5">
    <source>
        <dbReference type="ARBA" id="ARBA00023136"/>
    </source>
</evidence>
<dbReference type="GO" id="GO:0005886">
    <property type="term" value="C:plasma membrane"/>
    <property type="evidence" value="ECO:0007669"/>
    <property type="project" value="UniProtKB-SubCell"/>
</dbReference>
<dbReference type="InterPro" id="IPR001123">
    <property type="entry name" value="LeuE-type"/>
</dbReference>
<keyword evidence="5 6" id="KW-0472">Membrane</keyword>
<dbReference type="Proteomes" id="UP000291088">
    <property type="component" value="Unassembled WGS sequence"/>
</dbReference>
<evidence type="ECO:0000313" key="7">
    <source>
        <dbReference type="EMBL" id="RYC09785.1"/>
    </source>
</evidence>
<dbReference type="OrthoDB" id="6710777at2"/>
<dbReference type="PANTHER" id="PTHR30086:SF20">
    <property type="entry name" value="ARGININE EXPORTER PROTEIN ARGO-RELATED"/>
    <property type="match status" value="1"/>
</dbReference>
<dbReference type="GO" id="GO:0015171">
    <property type="term" value="F:amino acid transmembrane transporter activity"/>
    <property type="evidence" value="ECO:0007669"/>
    <property type="project" value="TreeGrafter"/>
</dbReference>
<dbReference type="AlphaFoldDB" id="A0A4Q2SUW2"/>
<proteinExistence type="predicted"/>
<sequence length="189" mass="19570">MSLAAFATALLLLLLTPGPTNTLLAVAGASRGVRRSLPLMAAEIAGYFTTVLPLVIFAGPFIADAPLFATAVKLCSSAWVLSLAVRLWTNSPADREVCIRMQCVYWTTVTNPKALIIGLALIPAGTPQIAAYLAVLAATILVVAALWLSFGAAVIGAIHRRHPALIGRLAATCLLLFAAGLAGRAVGLV</sequence>
<dbReference type="PANTHER" id="PTHR30086">
    <property type="entry name" value="ARGININE EXPORTER PROTEIN ARGO"/>
    <property type="match status" value="1"/>
</dbReference>
<protein>
    <recommendedName>
        <fullName evidence="9">Threonine/homoserine/homoserine lactone efflux protein</fullName>
    </recommendedName>
</protein>
<dbReference type="RefSeq" id="WP_129333191.1">
    <property type="nucleotide sequence ID" value="NZ_SDVB01000253.1"/>
</dbReference>
<reference evidence="7 8" key="1">
    <citation type="submission" date="2019-01" db="EMBL/GenBank/DDBJ databases">
        <authorList>
            <person name="Deng T."/>
        </authorList>
    </citation>
    <scope>NUCLEOTIDE SEQUENCE [LARGE SCALE GENOMIC DNA]</scope>
    <source>
        <strain evidence="7 8">F8825</strain>
    </source>
</reference>
<comment type="subcellular location">
    <subcellularLocation>
        <location evidence="1">Cell membrane</location>
        <topology evidence="1">Multi-pass membrane protein</topology>
    </subcellularLocation>
</comment>
<dbReference type="EMBL" id="SDVB01000253">
    <property type="protein sequence ID" value="RYC09785.1"/>
    <property type="molecule type" value="Genomic_DNA"/>
</dbReference>
<accession>A0A4Q2SUW2</accession>
<evidence type="ECO:0000313" key="8">
    <source>
        <dbReference type="Proteomes" id="UP000291088"/>
    </source>
</evidence>
<evidence type="ECO:0000256" key="1">
    <source>
        <dbReference type="ARBA" id="ARBA00004651"/>
    </source>
</evidence>
<name>A0A4Q2SUW2_9HYPH</name>
<keyword evidence="4 6" id="KW-1133">Transmembrane helix</keyword>
<evidence type="ECO:0000256" key="6">
    <source>
        <dbReference type="SAM" id="Phobius"/>
    </source>
</evidence>
<feature type="transmembrane region" description="Helical" evidence="6">
    <location>
        <begin position="129"/>
        <end position="158"/>
    </location>
</feature>
<feature type="transmembrane region" description="Helical" evidence="6">
    <location>
        <begin position="37"/>
        <end position="58"/>
    </location>
</feature>
<dbReference type="GO" id="GO:0033228">
    <property type="term" value="P:cysteine export across plasma membrane"/>
    <property type="evidence" value="ECO:0007669"/>
    <property type="project" value="TreeGrafter"/>
</dbReference>
<evidence type="ECO:0000256" key="4">
    <source>
        <dbReference type="ARBA" id="ARBA00022989"/>
    </source>
</evidence>